<dbReference type="PANTHER" id="PTHR34614">
    <property type="match status" value="1"/>
</dbReference>
<dbReference type="NCBIfam" id="NF033559">
    <property type="entry name" value="transpos_IS1634"/>
    <property type="match status" value="1"/>
</dbReference>
<dbReference type="PANTHER" id="PTHR34614:SF2">
    <property type="entry name" value="TRANSPOSASE IS4-LIKE DOMAIN-CONTAINING PROTEIN"/>
    <property type="match status" value="1"/>
</dbReference>
<gene>
    <name evidence="2" type="ORF">FYJ24_01245</name>
</gene>
<dbReference type="RefSeq" id="WP_318656418.1">
    <property type="nucleotide sequence ID" value="NZ_VULO01000001.1"/>
</dbReference>
<organism evidence="2 3">
    <name type="scientific">Scrofimicrobium canadense</name>
    <dbReference type="NCBI Taxonomy" id="2652290"/>
    <lineage>
        <taxon>Bacteria</taxon>
        <taxon>Bacillati</taxon>
        <taxon>Actinomycetota</taxon>
        <taxon>Actinomycetes</taxon>
        <taxon>Actinomycetales</taxon>
        <taxon>Actinomycetaceae</taxon>
        <taxon>Scrofimicrobium</taxon>
    </lineage>
</organism>
<feature type="domain" description="Transposase IS4-like" evidence="1">
    <location>
        <begin position="167"/>
        <end position="461"/>
    </location>
</feature>
<dbReference type="EMBL" id="VULO01000001">
    <property type="protein sequence ID" value="MSS83409.1"/>
    <property type="molecule type" value="Genomic_DNA"/>
</dbReference>
<reference evidence="2 3" key="1">
    <citation type="submission" date="2019-08" db="EMBL/GenBank/DDBJ databases">
        <title>In-depth cultivation of the pig gut microbiome towards novel bacterial diversity and tailored functional studies.</title>
        <authorList>
            <person name="Wylensek D."/>
            <person name="Hitch T.C.A."/>
            <person name="Clavel T."/>
        </authorList>
    </citation>
    <scope>NUCLEOTIDE SEQUENCE [LARGE SCALE GENOMIC DNA]</scope>
    <source>
        <strain evidence="2 3">WB03_NA08</strain>
    </source>
</reference>
<dbReference type="InterPro" id="IPR047654">
    <property type="entry name" value="IS1634_transpos"/>
</dbReference>
<dbReference type="GO" id="GO:0004803">
    <property type="term" value="F:transposase activity"/>
    <property type="evidence" value="ECO:0007669"/>
    <property type="project" value="InterPro"/>
</dbReference>
<dbReference type="InterPro" id="IPR002559">
    <property type="entry name" value="Transposase_11"/>
</dbReference>
<comment type="caution">
    <text evidence="2">The sequence shown here is derived from an EMBL/GenBank/DDBJ whole genome shotgun (WGS) entry which is preliminary data.</text>
</comment>
<dbReference type="Proteomes" id="UP000470875">
    <property type="component" value="Unassembled WGS sequence"/>
</dbReference>
<evidence type="ECO:0000313" key="3">
    <source>
        <dbReference type="Proteomes" id="UP000470875"/>
    </source>
</evidence>
<dbReference type="InterPro" id="IPR012337">
    <property type="entry name" value="RNaseH-like_sf"/>
</dbReference>
<name>A0A6N7VNW2_9ACTO</name>
<dbReference type="AlphaFoldDB" id="A0A6N7VNW2"/>
<evidence type="ECO:0000313" key="2">
    <source>
        <dbReference type="EMBL" id="MSS83409.1"/>
    </source>
</evidence>
<proteinExistence type="predicted"/>
<accession>A0A6N7VNW2</accession>
<dbReference type="GO" id="GO:0003677">
    <property type="term" value="F:DNA binding"/>
    <property type="evidence" value="ECO:0007669"/>
    <property type="project" value="InterPro"/>
</dbReference>
<dbReference type="GO" id="GO:0006313">
    <property type="term" value="P:DNA transposition"/>
    <property type="evidence" value="ECO:0007669"/>
    <property type="project" value="InterPro"/>
</dbReference>
<dbReference type="Pfam" id="PF01609">
    <property type="entry name" value="DDE_Tnp_1"/>
    <property type="match status" value="1"/>
</dbReference>
<protein>
    <submittedName>
        <fullName evidence="2">IS1634 family transposase</fullName>
    </submittedName>
</protein>
<evidence type="ECO:0000259" key="1">
    <source>
        <dbReference type="Pfam" id="PF01609"/>
    </source>
</evidence>
<dbReference type="SUPFAM" id="SSF53098">
    <property type="entry name" value="Ribonuclease H-like"/>
    <property type="match status" value="1"/>
</dbReference>
<sequence>MAPFLRKVQTVSGATAVQIVEKVGRQNRVLEHLGSAHTPGELAVLMEAGRRKLHVGQGELPLGLDRESLVGQAVVEHSTSRLLVEVIRGAWEHLGFDQIDDEAFFQLVLARLVEPTLMTDSRRLISELGLTPAHRNTFHAALKRCEGKDYRDRVAKACYTYAVNTAGISLLLYDVTTLYFEAEKEDDLRKVGYSKERRVDPQVVVGLLVDRAGFPLEIHCFEGNKAETQTIIPVVKAFQERHSIADMVVVADAGMLSATNLDALEEAGLRFIVGSRMTKAPEDLASHFRWHGDTAEDGEIVDTVTTRRGRPDPERVNRLAEPTWNPEEEAHQGLWRTVWQHRVKRAVRDRKTLNLQRNRALSIIEGNKTVKSARFIKTRGATRSLDEASWERALSLAGWKGYVTNIPRSMMSAGEVISSYHELWHVEQSFPMSKTDLRARPMFHHTKDAIEAHLTIVFTSLAVSRYLYQTTGYSLKRLIQALKPLQDVTINPNGHTITAAPTLNADAHKTLSNLGH</sequence>
<keyword evidence="3" id="KW-1185">Reference proteome</keyword>